<dbReference type="EMBL" id="JAQQWE010000004">
    <property type="protein sequence ID" value="KAK7955699.1"/>
    <property type="molecule type" value="Genomic_DNA"/>
</dbReference>
<dbReference type="Proteomes" id="UP001391051">
    <property type="component" value="Unassembled WGS sequence"/>
</dbReference>
<feature type="domain" description="C2" evidence="8">
    <location>
        <begin position="758"/>
        <end position="897"/>
    </location>
</feature>
<dbReference type="GeneID" id="92074205"/>
<feature type="transmembrane region" description="Helical" evidence="7">
    <location>
        <begin position="234"/>
        <end position="256"/>
    </location>
</feature>
<feature type="compositionally biased region" description="Low complexity" evidence="6">
    <location>
        <begin position="61"/>
        <end position="76"/>
    </location>
</feature>
<evidence type="ECO:0000256" key="6">
    <source>
        <dbReference type="SAM" id="MobiDB-lite"/>
    </source>
</evidence>
<feature type="compositionally biased region" description="Acidic residues" evidence="6">
    <location>
        <begin position="1163"/>
        <end position="1176"/>
    </location>
</feature>
<keyword evidence="5 7" id="KW-1133">Transmembrane helix</keyword>
<evidence type="ECO:0000256" key="2">
    <source>
        <dbReference type="ARBA" id="ARBA00022692"/>
    </source>
</evidence>
<evidence type="ECO:0000313" key="10">
    <source>
        <dbReference type="Proteomes" id="UP001391051"/>
    </source>
</evidence>
<dbReference type="Pfam" id="PF25331">
    <property type="entry name" value="C2_Mug190_3rd"/>
    <property type="match status" value="1"/>
</dbReference>
<feature type="compositionally biased region" description="Basic and acidic residues" evidence="6">
    <location>
        <begin position="1181"/>
        <end position="1191"/>
    </location>
</feature>
<keyword evidence="3" id="KW-0677">Repeat</keyword>
<dbReference type="InterPro" id="IPR037765">
    <property type="entry name" value="C2B_Tricalbin"/>
</dbReference>
<feature type="region of interest" description="Disordered" evidence="6">
    <location>
        <begin position="1132"/>
        <end position="1215"/>
    </location>
</feature>
<proteinExistence type="predicted"/>
<feature type="compositionally biased region" description="Polar residues" evidence="6">
    <location>
        <begin position="77"/>
        <end position="98"/>
    </location>
</feature>
<dbReference type="PANTHER" id="PTHR47348">
    <property type="entry name" value="MEIOTICALLY UP-REGULATED GENE 190 PROTEIN"/>
    <property type="match status" value="1"/>
</dbReference>
<dbReference type="Gene3D" id="2.60.40.150">
    <property type="entry name" value="C2 domain"/>
    <property type="match status" value="2"/>
</dbReference>
<accession>A0ABR1QG40</accession>
<dbReference type="InterPro" id="IPR057349">
    <property type="entry name" value="C2_Mug190_3rd"/>
</dbReference>
<comment type="caution">
    <text evidence="9">The sequence shown here is derived from an EMBL/GenBank/DDBJ whole genome shotgun (WGS) entry which is preliminary data.</text>
</comment>
<evidence type="ECO:0000259" key="8">
    <source>
        <dbReference type="PROSITE" id="PS50004"/>
    </source>
</evidence>
<dbReference type="InterPro" id="IPR035892">
    <property type="entry name" value="C2_domain_sf"/>
</dbReference>
<name>A0ABR1QG40_9PEZI</name>
<dbReference type="Pfam" id="PF00168">
    <property type="entry name" value="C2"/>
    <property type="match status" value="2"/>
</dbReference>
<keyword evidence="4" id="KW-0256">Endoplasmic reticulum</keyword>
<feature type="transmembrane region" description="Helical" evidence="7">
    <location>
        <begin position="202"/>
        <end position="222"/>
    </location>
</feature>
<feature type="compositionally biased region" description="Polar residues" evidence="6">
    <location>
        <begin position="20"/>
        <end position="35"/>
    </location>
</feature>
<evidence type="ECO:0000256" key="5">
    <source>
        <dbReference type="ARBA" id="ARBA00022989"/>
    </source>
</evidence>
<protein>
    <recommendedName>
        <fullName evidence="8">C2 domain-containing protein</fullName>
    </recommendedName>
</protein>
<feature type="region of interest" description="Disordered" evidence="6">
    <location>
        <begin position="1"/>
        <end position="121"/>
    </location>
</feature>
<dbReference type="SUPFAM" id="SSF49562">
    <property type="entry name" value="C2 domain (Calcium/lipid-binding domain, CaLB)"/>
    <property type="match status" value="2"/>
</dbReference>
<dbReference type="SMART" id="SM00239">
    <property type="entry name" value="C2"/>
    <property type="match status" value="2"/>
</dbReference>
<evidence type="ECO:0000256" key="4">
    <source>
        <dbReference type="ARBA" id="ARBA00022824"/>
    </source>
</evidence>
<dbReference type="Pfam" id="PF25669">
    <property type="entry name" value="SMP_MUG190-like"/>
    <property type="match status" value="1"/>
</dbReference>
<organism evidence="9 10">
    <name type="scientific">Apiospora aurea</name>
    <dbReference type="NCBI Taxonomy" id="335848"/>
    <lineage>
        <taxon>Eukaryota</taxon>
        <taxon>Fungi</taxon>
        <taxon>Dikarya</taxon>
        <taxon>Ascomycota</taxon>
        <taxon>Pezizomycotina</taxon>
        <taxon>Sordariomycetes</taxon>
        <taxon>Xylariomycetidae</taxon>
        <taxon>Amphisphaeriales</taxon>
        <taxon>Apiosporaceae</taxon>
        <taxon>Apiospora</taxon>
    </lineage>
</organism>
<evidence type="ECO:0000256" key="1">
    <source>
        <dbReference type="ARBA" id="ARBA00004586"/>
    </source>
</evidence>
<dbReference type="RefSeq" id="XP_066701005.1">
    <property type="nucleotide sequence ID" value="XM_066841143.1"/>
</dbReference>
<keyword evidence="2 7" id="KW-0812">Transmembrane</keyword>
<evidence type="ECO:0000256" key="3">
    <source>
        <dbReference type="ARBA" id="ARBA00022737"/>
    </source>
</evidence>
<gene>
    <name evidence="9" type="ORF">PG986_004921</name>
</gene>
<comment type="subcellular location">
    <subcellularLocation>
        <location evidence="1">Endoplasmic reticulum membrane</location>
    </subcellularLocation>
</comment>
<feature type="region of interest" description="Disordered" evidence="6">
    <location>
        <begin position="966"/>
        <end position="986"/>
    </location>
</feature>
<feature type="compositionally biased region" description="Basic residues" evidence="6">
    <location>
        <begin position="99"/>
        <end position="115"/>
    </location>
</feature>
<dbReference type="CDD" id="cd04041">
    <property type="entry name" value="C2A_fungal"/>
    <property type="match status" value="1"/>
</dbReference>
<dbReference type="CDD" id="cd04052">
    <property type="entry name" value="C2B_Tricalbin-like"/>
    <property type="match status" value="1"/>
</dbReference>
<feature type="compositionally biased region" description="Polar residues" evidence="6">
    <location>
        <begin position="1146"/>
        <end position="1157"/>
    </location>
</feature>
<reference evidence="9 10" key="1">
    <citation type="submission" date="2023-01" db="EMBL/GenBank/DDBJ databases">
        <title>Analysis of 21 Apiospora genomes using comparative genomics revels a genus with tremendous synthesis potential of carbohydrate active enzymes and secondary metabolites.</title>
        <authorList>
            <person name="Sorensen T."/>
        </authorList>
    </citation>
    <scope>NUCLEOTIDE SEQUENCE [LARGE SCALE GENOMIC DNA]</scope>
    <source>
        <strain evidence="9 10">CBS 24483</strain>
    </source>
</reference>
<keyword evidence="7" id="KW-0472">Membrane</keyword>
<sequence>MADIFRSSKPAYTARRPVPTINSYVREQQARSAQALSPEDDDEYLSDEETQLEDDDEPEPNETTTKGGAAALGTATSNDAQSVVTKDTSEAVDSQQANLKRRRKDFGKRRKLGRRREREVTDPVTHLPVRIYDFQASDLAEVPESLITLGAKSGRLTGVAGKSKSEDELRREAEDIDTYHAQLDTRFPPPDYEAIKRRLIGIYSKSIVIGLTSAAVVAYAVSAAEGLLGSRGGFLPFASEAAIGSFGFLGVAYAIYAARQWMANRVDDIWEEELWRAERNSDGLEDEATIGARSIADIDPASTRWLNDMLSALWPLVNPDLFFGVADTLEDVMQASIPSIVRMVRLVASLKLCPIAIYVTHNSKHRRHRSRWRTRQHSRHQMAPYRCSHEHDFETRRKWGEGPQDWDEDAMKGLQGEDGDFLNLEVAFAYRPQSVASDEARLQGQSQHAHLVMGFYLPGRIKLPIYAHLKALVGKARLRLTLIPDPPFFSSVTMTLLGQPKVEIACMPLVQKGLNIMDLPLISSFVQTSVDAAVAEYVAPKSITIPLKDILAGRDYKLDPRARGIIVIHVKRAYSFKQGDQAIPLLRPEGSSDPYVTCGWAKYVKPLWSTRVLIAEMQPWWDETAFLPVTDDELNINERLRVQLWDSDRFTADDDLGRVEMDLRELMRDPATVSKMQDRVDGFKALKASERMPGQLEWSVGYYPKLPIQPAQLERQTELPSVRTPDALAARADENCRRKLRGGPKIDDVEGTRQAEHKEMEDRMVASAPPLCEYPSGVLAVQIHEATGLEIRAHHNADRRNRGTEVDDEVEAGEELPSAYCSIILNHEKIYRTRVKPKNARPFFNASTERFVRDWRAAEIFISVRDSRAHEDDSLMGLVYLPLRDVFRERAQVDRVYPLFGGMGYGRLRVSMVFRSVGVHLPRPMLGWEYGTLAVAPRVGAQDVSAELQGLTMKLDTSLSSGHMYYHEPPSSQSAANGPIGDPEHHQPFWATAQGKMLHLGVRKRYSSPLVIQFRKERRLRVVDSKTAVAYAVLWLSELPDDEETSVTLDVWKGDLKRASTCTLPKEEAGDEKVGQVSLKVRFRRGVGKAHAGLAHRDPHVANVIEVVETAAYQLRKEHLEGEGVVRSAAKAQTEGVGANGGVPPESSSGKSANTEGTAVESTSEDSDEDDDEEGFADAKSNVEDGDRIADDIDSDEDEDDKYLQDESSRGMRDALRDYRSHAKQTHRRHRGVMQFKSARTLWWMKHKVGYLQDRVSGKLEHGDRKTVVESEV</sequence>
<feature type="compositionally biased region" description="Acidic residues" evidence="6">
    <location>
        <begin position="38"/>
        <end position="60"/>
    </location>
</feature>
<feature type="domain" description="C2" evidence="8">
    <location>
        <begin position="546"/>
        <end position="677"/>
    </location>
</feature>
<feature type="compositionally biased region" description="Basic and acidic residues" evidence="6">
    <location>
        <begin position="1202"/>
        <end position="1215"/>
    </location>
</feature>
<evidence type="ECO:0000256" key="7">
    <source>
        <dbReference type="SAM" id="Phobius"/>
    </source>
</evidence>
<dbReference type="CDD" id="cd21676">
    <property type="entry name" value="SMP_Mug190"/>
    <property type="match status" value="1"/>
</dbReference>
<evidence type="ECO:0000313" key="9">
    <source>
        <dbReference type="EMBL" id="KAK7955699.1"/>
    </source>
</evidence>
<dbReference type="PANTHER" id="PTHR47348:SF2">
    <property type="entry name" value="MEIOTICALLY UP-REGULATED 190 PROTEIN"/>
    <property type="match status" value="1"/>
</dbReference>
<feature type="compositionally biased region" description="Acidic residues" evidence="6">
    <location>
        <begin position="1192"/>
        <end position="1201"/>
    </location>
</feature>
<dbReference type="InterPro" id="IPR000008">
    <property type="entry name" value="C2_dom"/>
</dbReference>
<keyword evidence="10" id="KW-1185">Reference proteome</keyword>
<dbReference type="PROSITE" id="PS50004">
    <property type="entry name" value="C2"/>
    <property type="match status" value="2"/>
</dbReference>
<dbReference type="InterPro" id="IPR037767">
    <property type="entry name" value="C2A_Mug190-like"/>
</dbReference>